<keyword evidence="8" id="KW-0472">Membrane</keyword>
<dbReference type="AlphaFoldDB" id="A0A286UA57"/>
<comment type="subcellular location">
    <subcellularLocation>
        <location evidence="1">Mitochondrion membrane</location>
    </subcellularLocation>
</comment>
<evidence type="ECO:0000256" key="5">
    <source>
        <dbReference type="ARBA" id="ARBA00022781"/>
    </source>
</evidence>
<dbReference type="EMBL" id="NBII01000008">
    <property type="protein sequence ID" value="PAV16436.1"/>
    <property type="molecule type" value="Genomic_DNA"/>
</dbReference>
<organism evidence="11 12">
    <name type="scientific">Pyrrhoderma noxium</name>
    <dbReference type="NCBI Taxonomy" id="2282107"/>
    <lineage>
        <taxon>Eukaryota</taxon>
        <taxon>Fungi</taxon>
        <taxon>Dikarya</taxon>
        <taxon>Basidiomycota</taxon>
        <taxon>Agaricomycotina</taxon>
        <taxon>Agaricomycetes</taxon>
        <taxon>Hymenochaetales</taxon>
        <taxon>Hymenochaetaceae</taxon>
        <taxon>Pyrrhoderma</taxon>
    </lineage>
</organism>
<sequence>MSSRLLQALRSPSASTLKSSWTRAPRRFNSSSTQQKAQEKAQEALASAQKGLEKALEAAKKASGTIGERAGNLLGSYREPLLYNLEVGRELLKQIYVAERLAPPSSVAQVTGVYQNLWSRISNPTYWREVIRTGEYKQIGVYAVEAYGIFKLGEILGRRHLVGYKLD</sequence>
<name>A0A286UA57_9AGAM</name>
<keyword evidence="6" id="KW-0406">Ion transport</keyword>
<evidence type="ECO:0000256" key="8">
    <source>
        <dbReference type="ARBA" id="ARBA00023136"/>
    </source>
</evidence>
<evidence type="ECO:0000256" key="6">
    <source>
        <dbReference type="ARBA" id="ARBA00023065"/>
    </source>
</evidence>
<keyword evidence="12" id="KW-1185">Reference proteome</keyword>
<feature type="region of interest" description="Disordered" evidence="10">
    <location>
        <begin position="1"/>
        <end position="40"/>
    </location>
</feature>
<evidence type="ECO:0000256" key="7">
    <source>
        <dbReference type="ARBA" id="ARBA00023128"/>
    </source>
</evidence>
<keyword evidence="9" id="KW-0066">ATP synthesis</keyword>
<keyword evidence="5" id="KW-0375">Hydrogen ion transport</keyword>
<evidence type="ECO:0000256" key="3">
    <source>
        <dbReference type="ARBA" id="ARBA00022448"/>
    </source>
</evidence>
<evidence type="ECO:0000313" key="12">
    <source>
        <dbReference type="Proteomes" id="UP000217199"/>
    </source>
</evidence>
<evidence type="ECO:0000256" key="1">
    <source>
        <dbReference type="ARBA" id="ARBA00004325"/>
    </source>
</evidence>
<dbReference type="OrthoDB" id="437at2759"/>
<dbReference type="InterPro" id="IPR006808">
    <property type="entry name" value="ATP_synth_F0_gsu_mt"/>
</dbReference>
<evidence type="ECO:0000256" key="10">
    <source>
        <dbReference type="SAM" id="MobiDB-lite"/>
    </source>
</evidence>
<evidence type="ECO:0000313" key="11">
    <source>
        <dbReference type="EMBL" id="PAV16436.1"/>
    </source>
</evidence>
<gene>
    <name evidence="11" type="ORF">PNOK_0805600</name>
</gene>
<evidence type="ECO:0000256" key="9">
    <source>
        <dbReference type="ARBA" id="ARBA00023310"/>
    </source>
</evidence>
<dbReference type="STRING" id="2282107.A0A286UA57"/>
<dbReference type="GO" id="GO:0015986">
    <property type="term" value="P:proton motive force-driven ATP synthesis"/>
    <property type="evidence" value="ECO:0007669"/>
    <property type="project" value="InterPro"/>
</dbReference>
<accession>A0A286UA57</accession>
<keyword evidence="4" id="KW-0138">CF(0)</keyword>
<comment type="similarity">
    <text evidence="2">Belongs to the ATPase g subunit family.</text>
</comment>
<keyword evidence="3" id="KW-0813">Transport</keyword>
<evidence type="ECO:0000256" key="4">
    <source>
        <dbReference type="ARBA" id="ARBA00022547"/>
    </source>
</evidence>
<dbReference type="GO" id="GO:0015078">
    <property type="term" value="F:proton transmembrane transporter activity"/>
    <property type="evidence" value="ECO:0007669"/>
    <property type="project" value="InterPro"/>
</dbReference>
<reference evidence="11 12" key="1">
    <citation type="journal article" date="2017" name="Mol. Ecol.">
        <title>Comparative and population genomic landscape of Phellinus noxius: A hypervariable fungus causing root rot in trees.</title>
        <authorList>
            <person name="Chung C.L."/>
            <person name="Lee T.J."/>
            <person name="Akiba M."/>
            <person name="Lee H.H."/>
            <person name="Kuo T.H."/>
            <person name="Liu D."/>
            <person name="Ke H.M."/>
            <person name="Yokoi T."/>
            <person name="Roa M.B."/>
            <person name="Lu M.J."/>
            <person name="Chang Y.Y."/>
            <person name="Ann P.J."/>
            <person name="Tsai J.N."/>
            <person name="Chen C.Y."/>
            <person name="Tzean S.S."/>
            <person name="Ota Y."/>
            <person name="Hattori T."/>
            <person name="Sahashi N."/>
            <person name="Liou R.F."/>
            <person name="Kikuchi T."/>
            <person name="Tsai I.J."/>
        </authorList>
    </citation>
    <scope>NUCLEOTIDE SEQUENCE [LARGE SCALE GENOMIC DNA]</scope>
    <source>
        <strain evidence="11 12">FFPRI411160</strain>
    </source>
</reference>
<keyword evidence="7" id="KW-0496">Mitochondrion</keyword>
<feature type="compositionally biased region" description="Polar residues" evidence="10">
    <location>
        <begin position="1"/>
        <end position="22"/>
    </location>
</feature>
<dbReference type="Proteomes" id="UP000217199">
    <property type="component" value="Unassembled WGS sequence"/>
</dbReference>
<proteinExistence type="inferred from homology"/>
<comment type="caution">
    <text evidence="11">The sequence shown here is derived from an EMBL/GenBank/DDBJ whole genome shotgun (WGS) entry which is preliminary data.</text>
</comment>
<evidence type="ECO:0000256" key="2">
    <source>
        <dbReference type="ARBA" id="ARBA00005699"/>
    </source>
</evidence>
<dbReference type="GO" id="GO:0031966">
    <property type="term" value="C:mitochondrial membrane"/>
    <property type="evidence" value="ECO:0007669"/>
    <property type="project" value="UniProtKB-SubCell"/>
</dbReference>
<dbReference type="Pfam" id="PF04718">
    <property type="entry name" value="ATP-synt_G"/>
    <property type="match status" value="1"/>
</dbReference>
<protein>
    <submittedName>
        <fullName evidence="11">Mitochondrial F1F0-ATP subunit G ATP20</fullName>
    </submittedName>
</protein>
<dbReference type="InParanoid" id="A0A286UA57"/>
<dbReference type="GO" id="GO:0045259">
    <property type="term" value="C:proton-transporting ATP synthase complex"/>
    <property type="evidence" value="ECO:0007669"/>
    <property type="project" value="UniProtKB-KW"/>
</dbReference>